<dbReference type="Pfam" id="PF02899">
    <property type="entry name" value="Phage_int_SAM_1"/>
    <property type="match status" value="1"/>
</dbReference>
<dbReference type="GO" id="GO:0005737">
    <property type="term" value="C:cytoplasm"/>
    <property type="evidence" value="ECO:0007669"/>
    <property type="project" value="UniProtKB-SubCell"/>
</dbReference>
<evidence type="ECO:0000256" key="3">
    <source>
        <dbReference type="ARBA" id="ARBA00022618"/>
    </source>
</evidence>
<protein>
    <recommendedName>
        <fullName evidence="9">Tyrosine recombinase XerC</fullName>
    </recommendedName>
</protein>
<evidence type="ECO:0000256" key="8">
    <source>
        <dbReference type="ARBA" id="ARBA00023306"/>
    </source>
</evidence>
<dbReference type="PROSITE" id="PS51898">
    <property type="entry name" value="TYR_RECOMBINASE"/>
    <property type="match status" value="1"/>
</dbReference>
<dbReference type="EMBL" id="CAJNOB010000012">
    <property type="protein sequence ID" value="CAF0695845.1"/>
    <property type="molecule type" value="Genomic_DNA"/>
</dbReference>
<comment type="subcellular location">
    <subcellularLocation>
        <location evidence="1 9">Cytoplasm</location>
    </subcellularLocation>
</comment>
<keyword evidence="8 9" id="KW-0131">Cell cycle</keyword>
<dbReference type="Gene3D" id="1.10.443.10">
    <property type="entry name" value="Intergrase catalytic core"/>
    <property type="match status" value="1"/>
</dbReference>
<feature type="active site" evidence="9">
    <location>
        <position position="269"/>
    </location>
</feature>
<dbReference type="PROSITE" id="PS51900">
    <property type="entry name" value="CB"/>
    <property type="match status" value="1"/>
</dbReference>
<reference evidence="12" key="1">
    <citation type="submission" date="2021-02" db="EMBL/GenBank/DDBJ databases">
        <authorList>
            <person name="Cremers G."/>
            <person name="Picone N."/>
        </authorList>
    </citation>
    <scope>NUCLEOTIDE SEQUENCE</scope>
    <source>
        <strain evidence="12">PQ17</strain>
    </source>
</reference>
<dbReference type="RefSeq" id="WP_174581895.1">
    <property type="nucleotide sequence ID" value="NZ_CAJNOB010000012.1"/>
</dbReference>
<dbReference type="InterPro" id="IPR013762">
    <property type="entry name" value="Integrase-like_cat_sf"/>
</dbReference>
<dbReference type="InterPro" id="IPR010998">
    <property type="entry name" value="Integrase_recombinase_N"/>
</dbReference>
<feature type="active site" evidence="9">
    <location>
        <position position="266"/>
    </location>
</feature>
<accession>A0A8J2BL86</accession>
<dbReference type="PANTHER" id="PTHR30349">
    <property type="entry name" value="PHAGE INTEGRASE-RELATED"/>
    <property type="match status" value="1"/>
</dbReference>
<proteinExistence type="inferred from homology"/>
<dbReference type="GO" id="GO:0007059">
    <property type="term" value="P:chromosome segregation"/>
    <property type="evidence" value="ECO:0007669"/>
    <property type="project" value="UniProtKB-UniRule"/>
</dbReference>
<evidence type="ECO:0000259" key="10">
    <source>
        <dbReference type="PROSITE" id="PS51898"/>
    </source>
</evidence>
<comment type="similarity">
    <text evidence="9">Belongs to the 'phage' integrase family. XerC subfamily.</text>
</comment>
<dbReference type="GO" id="GO:0051301">
    <property type="term" value="P:cell division"/>
    <property type="evidence" value="ECO:0007669"/>
    <property type="project" value="UniProtKB-KW"/>
</dbReference>
<dbReference type="InterPro" id="IPR011010">
    <property type="entry name" value="DNA_brk_join_enz"/>
</dbReference>
<dbReference type="Gene3D" id="1.10.150.130">
    <property type="match status" value="1"/>
</dbReference>
<comment type="caution">
    <text evidence="12">The sequence shown here is derived from an EMBL/GenBank/DDBJ whole genome shotgun (WGS) entry which is preliminary data.</text>
</comment>
<feature type="active site" evidence="9">
    <location>
        <position position="177"/>
    </location>
</feature>
<dbReference type="GO" id="GO:0003677">
    <property type="term" value="F:DNA binding"/>
    <property type="evidence" value="ECO:0007669"/>
    <property type="project" value="UniProtKB-UniRule"/>
</dbReference>
<feature type="domain" description="Core-binding (CB)" evidence="11">
    <location>
        <begin position="20"/>
        <end position="101"/>
    </location>
</feature>
<evidence type="ECO:0000256" key="1">
    <source>
        <dbReference type="ARBA" id="ARBA00004496"/>
    </source>
</evidence>
<keyword evidence="5 9" id="KW-0229">DNA integration</keyword>
<keyword evidence="7 9" id="KW-0233">DNA recombination</keyword>
<evidence type="ECO:0000256" key="6">
    <source>
        <dbReference type="ARBA" id="ARBA00023125"/>
    </source>
</evidence>
<feature type="active site" evidence="9">
    <location>
        <position position="201"/>
    </location>
</feature>
<keyword evidence="13" id="KW-1185">Reference proteome</keyword>
<evidence type="ECO:0000256" key="4">
    <source>
        <dbReference type="ARBA" id="ARBA00022829"/>
    </source>
</evidence>
<comment type="function">
    <text evidence="9">Site-specific tyrosine recombinase, which acts by catalyzing the cutting and rejoining of the recombining DNA molecules. The XerC-XerD complex is essential to convert dimers of the bacterial chromosome into monomers to permit their segregation at cell division. It also contributes to the segregational stability of plasmids.</text>
</comment>
<dbReference type="GO" id="GO:0009037">
    <property type="term" value="F:tyrosine-based site-specific recombinase activity"/>
    <property type="evidence" value="ECO:0007669"/>
    <property type="project" value="UniProtKB-UniRule"/>
</dbReference>
<dbReference type="InterPro" id="IPR023009">
    <property type="entry name" value="Tyrosine_recombinase_XerC/XerD"/>
</dbReference>
<comment type="subunit">
    <text evidence="9">Forms a cyclic heterotetrameric complex composed of two molecules of XerC and two molecules of XerD.</text>
</comment>
<dbReference type="AlphaFoldDB" id="A0A8J2BL86"/>
<dbReference type="Proteomes" id="UP000663859">
    <property type="component" value="Unassembled WGS sequence"/>
</dbReference>
<keyword evidence="2 9" id="KW-0963">Cytoplasm</keyword>
<name>A0A8J2BL86_9BACT</name>
<dbReference type="PANTHER" id="PTHR30349:SF77">
    <property type="entry name" value="TYROSINE RECOMBINASE XERC"/>
    <property type="match status" value="1"/>
</dbReference>
<dbReference type="InterPro" id="IPR050090">
    <property type="entry name" value="Tyrosine_recombinase_XerCD"/>
</dbReference>
<keyword evidence="6 9" id="KW-0238">DNA-binding</keyword>
<evidence type="ECO:0000259" key="11">
    <source>
        <dbReference type="PROSITE" id="PS51900"/>
    </source>
</evidence>
<evidence type="ECO:0000256" key="5">
    <source>
        <dbReference type="ARBA" id="ARBA00022908"/>
    </source>
</evidence>
<dbReference type="Pfam" id="PF00589">
    <property type="entry name" value="Phage_integrase"/>
    <property type="match status" value="1"/>
</dbReference>
<dbReference type="HAMAP" id="MF_01808">
    <property type="entry name" value="Recomb_XerC_XerD"/>
    <property type="match status" value="1"/>
</dbReference>
<dbReference type="CDD" id="cd00798">
    <property type="entry name" value="INT_XerDC_C"/>
    <property type="match status" value="1"/>
</dbReference>
<dbReference type="SUPFAM" id="SSF56349">
    <property type="entry name" value="DNA breaking-rejoining enzymes"/>
    <property type="match status" value="1"/>
</dbReference>
<feature type="active site" evidence="9">
    <location>
        <position position="292"/>
    </location>
</feature>
<evidence type="ECO:0000256" key="7">
    <source>
        <dbReference type="ARBA" id="ARBA00023172"/>
    </source>
</evidence>
<gene>
    <name evidence="9 12" type="primary">xerC</name>
    <name evidence="12" type="ORF">MPNT_20031</name>
</gene>
<dbReference type="InterPro" id="IPR002104">
    <property type="entry name" value="Integrase_catalytic"/>
</dbReference>
<feature type="active site" description="O-(3'-phospho-DNA)-tyrosine intermediate" evidence="9">
    <location>
        <position position="301"/>
    </location>
</feature>
<keyword evidence="4 9" id="KW-0159">Chromosome partition</keyword>
<dbReference type="InterPro" id="IPR044068">
    <property type="entry name" value="CB"/>
</dbReference>
<sequence>MEGDTTLSPALGPRPVEPWREPTEAFLRFLQYQKLSSAYTVRNYRFVLAEFARWIRQPFRWEELKRETFRDYLYWLGRRRLSAGSVRLRIAALRSFYQYLLQQEKVAANPLRGLPAPKRPRRLPVFLTLEQMARLLQAPSEKWKQRQNNRSRGQRWERWQYLRDRAWLETLYGGGLRIGELVRLTVFDFDPSSGILRVRGKGRKERLCPIGEAAKEAIQAYLQVRPLSSEALFVGPSGKPLTVRNLQKLLKEYLKLAGLDFRITPHKLRHSFATHLLDRGADLRSVQELLGHAHLVTTQIYTAVTTERLLKEYARTHPRAHAEP</sequence>
<dbReference type="GO" id="GO:0006313">
    <property type="term" value="P:DNA transposition"/>
    <property type="evidence" value="ECO:0007669"/>
    <property type="project" value="UniProtKB-UniRule"/>
</dbReference>
<evidence type="ECO:0000256" key="9">
    <source>
        <dbReference type="HAMAP-Rule" id="MF_01808"/>
    </source>
</evidence>
<keyword evidence="3 9" id="KW-0132">Cell division</keyword>
<evidence type="ECO:0000256" key="2">
    <source>
        <dbReference type="ARBA" id="ARBA00022490"/>
    </source>
</evidence>
<organism evidence="12 13">
    <name type="scientific">Candidatus Methylacidithermus pantelleriae</name>
    <dbReference type="NCBI Taxonomy" id="2744239"/>
    <lineage>
        <taxon>Bacteria</taxon>
        <taxon>Pseudomonadati</taxon>
        <taxon>Verrucomicrobiota</taxon>
        <taxon>Methylacidiphilae</taxon>
        <taxon>Methylacidiphilales</taxon>
        <taxon>Methylacidiphilaceae</taxon>
        <taxon>Candidatus Methylacidithermus</taxon>
    </lineage>
</organism>
<dbReference type="InterPro" id="IPR004107">
    <property type="entry name" value="Integrase_SAM-like_N"/>
</dbReference>
<feature type="domain" description="Tyr recombinase" evidence="10">
    <location>
        <begin position="122"/>
        <end position="314"/>
    </location>
</feature>
<evidence type="ECO:0000313" key="12">
    <source>
        <dbReference type="EMBL" id="CAF0695845.1"/>
    </source>
</evidence>
<evidence type="ECO:0000313" key="13">
    <source>
        <dbReference type="Proteomes" id="UP000663859"/>
    </source>
</evidence>